<evidence type="ECO:0000259" key="2">
    <source>
        <dbReference type="PROSITE" id="PS51465"/>
    </source>
</evidence>
<feature type="chain" id="PRO_5043877210" description="Kazal-like domain-containing protein" evidence="1">
    <location>
        <begin position="38"/>
        <end position="263"/>
    </location>
</feature>
<protein>
    <recommendedName>
        <fullName evidence="2">Kazal-like domain-containing protein</fullName>
    </recommendedName>
</protein>
<dbReference type="Pfam" id="PF07648">
    <property type="entry name" value="Kazal_2"/>
    <property type="match status" value="1"/>
</dbReference>
<keyword evidence="1" id="KW-0732">Signal</keyword>
<sequence length="263" mass="26474">MVPPEGRPTTTAAMSDAPPLLAMLALLAVLGASLVAGCPCPAGGPAGGLQQDEAVCGSDGVTYPSRCALGCASTTSGKSVTVARPGPCASVAAVADSSTPLLDALANCTIKCMTSYNRCNNQCADAACQTDCANKYLSDCNCKCQAYIPDAAATRRKRAHSAQRAQPGAWQVDVNVTRLAGLGGAATRDADDVITCYVTLFRRLNTCAVSCGRNQNCVFACARPAFSGVCKCASNSTAGSYDVQAMAAGPAQVAGSSAPLGAS</sequence>
<keyword evidence="4" id="KW-1185">Reference proteome</keyword>
<dbReference type="AlphaFoldDB" id="A0AAV7XV03"/>
<dbReference type="Gene3D" id="3.30.60.30">
    <property type="match status" value="1"/>
</dbReference>
<dbReference type="SMART" id="SM00280">
    <property type="entry name" value="KAZAL"/>
    <property type="match status" value="1"/>
</dbReference>
<gene>
    <name evidence="3" type="ORF">ONE63_005121</name>
</gene>
<accession>A0AAV7XV03</accession>
<dbReference type="PROSITE" id="PS51465">
    <property type="entry name" value="KAZAL_2"/>
    <property type="match status" value="1"/>
</dbReference>
<dbReference type="Proteomes" id="UP001075354">
    <property type="component" value="Chromosome 2"/>
</dbReference>
<dbReference type="InterPro" id="IPR036058">
    <property type="entry name" value="Kazal_dom_sf"/>
</dbReference>
<name>A0AAV7XV03_9NEOP</name>
<reference evidence="3" key="1">
    <citation type="submission" date="2022-12" db="EMBL/GenBank/DDBJ databases">
        <title>Chromosome-level genome assembly of the bean flower thrips Megalurothrips usitatus.</title>
        <authorList>
            <person name="Ma L."/>
            <person name="Liu Q."/>
            <person name="Li H."/>
            <person name="Cai W."/>
        </authorList>
    </citation>
    <scope>NUCLEOTIDE SEQUENCE</scope>
    <source>
        <strain evidence="3">Cailab_2022a</strain>
    </source>
</reference>
<evidence type="ECO:0000256" key="1">
    <source>
        <dbReference type="SAM" id="SignalP"/>
    </source>
</evidence>
<dbReference type="SUPFAM" id="SSF100895">
    <property type="entry name" value="Kazal-type serine protease inhibitors"/>
    <property type="match status" value="1"/>
</dbReference>
<feature type="domain" description="Kazal-like" evidence="2">
    <location>
        <begin position="32"/>
        <end position="90"/>
    </location>
</feature>
<dbReference type="InterPro" id="IPR002350">
    <property type="entry name" value="Kazal_dom"/>
</dbReference>
<dbReference type="CDD" id="cd00104">
    <property type="entry name" value="KAZAL_FS"/>
    <property type="match status" value="1"/>
</dbReference>
<evidence type="ECO:0000313" key="4">
    <source>
        <dbReference type="Proteomes" id="UP001075354"/>
    </source>
</evidence>
<proteinExistence type="predicted"/>
<dbReference type="EMBL" id="JAPTSV010000002">
    <property type="protein sequence ID" value="KAJ1530194.1"/>
    <property type="molecule type" value="Genomic_DNA"/>
</dbReference>
<organism evidence="3 4">
    <name type="scientific">Megalurothrips usitatus</name>
    <name type="common">bean blossom thrips</name>
    <dbReference type="NCBI Taxonomy" id="439358"/>
    <lineage>
        <taxon>Eukaryota</taxon>
        <taxon>Metazoa</taxon>
        <taxon>Ecdysozoa</taxon>
        <taxon>Arthropoda</taxon>
        <taxon>Hexapoda</taxon>
        <taxon>Insecta</taxon>
        <taxon>Pterygota</taxon>
        <taxon>Neoptera</taxon>
        <taxon>Paraneoptera</taxon>
        <taxon>Thysanoptera</taxon>
        <taxon>Terebrantia</taxon>
        <taxon>Thripoidea</taxon>
        <taxon>Thripidae</taxon>
        <taxon>Megalurothrips</taxon>
    </lineage>
</organism>
<comment type="caution">
    <text evidence="3">The sequence shown here is derived from an EMBL/GenBank/DDBJ whole genome shotgun (WGS) entry which is preliminary data.</text>
</comment>
<feature type="signal peptide" evidence="1">
    <location>
        <begin position="1"/>
        <end position="37"/>
    </location>
</feature>
<evidence type="ECO:0000313" key="3">
    <source>
        <dbReference type="EMBL" id="KAJ1530194.1"/>
    </source>
</evidence>